<dbReference type="OrthoDB" id="10341137at2759"/>
<evidence type="ECO:0000256" key="1">
    <source>
        <dbReference type="SAM" id="MobiDB-lite"/>
    </source>
</evidence>
<organism evidence="2 3">
    <name type="scientific">Cryptococcus amylolentus CBS 6273</name>
    <dbReference type="NCBI Taxonomy" id="1296118"/>
    <lineage>
        <taxon>Eukaryota</taxon>
        <taxon>Fungi</taxon>
        <taxon>Dikarya</taxon>
        <taxon>Basidiomycota</taxon>
        <taxon>Agaricomycotina</taxon>
        <taxon>Tremellomycetes</taxon>
        <taxon>Tremellales</taxon>
        <taxon>Cryptococcaceae</taxon>
        <taxon>Cryptococcus</taxon>
    </lineage>
</organism>
<protein>
    <submittedName>
        <fullName evidence="2">Uncharacterized protein</fullName>
    </submittedName>
</protein>
<feature type="region of interest" description="Disordered" evidence="1">
    <location>
        <begin position="127"/>
        <end position="225"/>
    </location>
</feature>
<dbReference type="EMBL" id="MEKH01000010">
    <property type="protein sequence ID" value="ODO01546.1"/>
    <property type="molecule type" value="Genomic_DNA"/>
</dbReference>
<reference evidence="2 3" key="1">
    <citation type="submission" date="2016-06" db="EMBL/GenBank/DDBJ databases">
        <title>Evolution of pathogenesis and genome organization in the Tremellales.</title>
        <authorList>
            <person name="Cuomo C."/>
            <person name="Litvintseva A."/>
            <person name="Heitman J."/>
            <person name="Chen Y."/>
            <person name="Sun S."/>
            <person name="Springer D."/>
            <person name="Dromer F."/>
            <person name="Young S."/>
            <person name="Zeng Q."/>
            <person name="Chapman S."/>
            <person name="Gujja S."/>
            <person name="Saif S."/>
            <person name="Birren B."/>
        </authorList>
    </citation>
    <scope>NUCLEOTIDE SEQUENCE [LARGE SCALE GENOMIC DNA]</scope>
    <source>
        <strain evidence="2 3">CBS 6273</strain>
    </source>
</reference>
<name>A0A1E3JLL5_9TREE</name>
<dbReference type="AlphaFoldDB" id="A0A1E3JLL5"/>
<evidence type="ECO:0000313" key="3">
    <source>
        <dbReference type="Proteomes" id="UP000095149"/>
    </source>
</evidence>
<feature type="compositionally biased region" description="Basic residues" evidence="1">
    <location>
        <begin position="127"/>
        <end position="139"/>
    </location>
</feature>
<feature type="compositionally biased region" description="Basic and acidic residues" evidence="1">
    <location>
        <begin position="140"/>
        <end position="176"/>
    </location>
</feature>
<feature type="compositionally biased region" description="Basic residues" evidence="1">
    <location>
        <begin position="18"/>
        <end position="32"/>
    </location>
</feature>
<proteinExistence type="predicted"/>
<gene>
    <name evidence="2" type="ORF">I350_06366</name>
</gene>
<feature type="region of interest" description="Disordered" evidence="1">
    <location>
        <begin position="352"/>
        <end position="381"/>
    </location>
</feature>
<feature type="compositionally biased region" description="Basic and acidic residues" evidence="1">
    <location>
        <begin position="203"/>
        <end position="220"/>
    </location>
</feature>
<sequence length="381" mass="43003">MPRRHSTTQYSRPDKGHRNGHRQHRSRRHRHEHSTGHLSQEAAEVLTGEVQGDQLDTERSPHGHSPTRCFPESGRNDVPPTSSWEVPGEPRMRRRKSEPQDSLWSSLCRFCLTVGIPLIIEGFANSRRRRRTTSTRHRGRSEEPKETTHFRAPQEHHDFGLEPDARVQDWAEQRAEETEEIPVEAPPDTLPSVPDPSQEIEGGEERPADTDLSPNDDREAAGATSSSLSTYYHVFTLSMTAERLASLGGKTGSRWSQHKSSRPRGWNKIVKIPDTYDSLPLDEWMRSVGWSWKNSEVEGWTPEDSMPEELRLGKIDKSRTCTGLSRQDIDDVKSKAWTGYVRFYQDVIRASSGQAAGASSNEGQEVDVAEQPGTTLKKATA</sequence>
<accession>A0A1E3JLL5</accession>
<feature type="region of interest" description="Disordered" evidence="1">
    <location>
        <begin position="1"/>
        <end position="99"/>
    </location>
</feature>
<comment type="caution">
    <text evidence="2">The sequence shown here is derived from an EMBL/GenBank/DDBJ whole genome shotgun (WGS) entry which is preliminary data.</text>
</comment>
<dbReference type="Proteomes" id="UP000095149">
    <property type="component" value="Unassembled WGS sequence"/>
</dbReference>
<evidence type="ECO:0000313" key="2">
    <source>
        <dbReference type="EMBL" id="ODO01546.1"/>
    </source>
</evidence>